<feature type="binding site" evidence="6">
    <location>
        <position position="51"/>
    </location>
    <ligand>
        <name>S-adenosyl-L-methionine</name>
        <dbReference type="ChEBI" id="CHEBI:59789"/>
    </ligand>
</feature>
<name>A0A532V7L5_UNCT6</name>
<dbReference type="NCBIfam" id="TIGR00006">
    <property type="entry name" value="16S rRNA (cytosine(1402)-N(4))-methyltransferase RsmH"/>
    <property type="match status" value="1"/>
</dbReference>
<feature type="binding site" evidence="6">
    <location>
        <position position="106"/>
    </location>
    <ligand>
        <name>S-adenosyl-L-methionine</name>
        <dbReference type="ChEBI" id="CHEBI:59789"/>
    </ligand>
</feature>
<dbReference type="InterPro" id="IPR029063">
    <property type="entry name" value="SAM-dependent_MTases_sf"/>
</dbReference>
<evidence type="ECO:0000256" key="6">
    <source>
        <dbReference type="HAMAP-Rule" id="MF_01007"/>
    </source>
</evidence>
<comment type="function">
    <text evidence="6">Specifically methylates the N4 position of cytidine in position 1402 (C1402) of 16S rRNA.</text>
</comment>
<evidence type="ECO:0000256" key="5">
    <source>
        <dbReference type="ARBA" id="ARBA00022691"/>
    </source>
</evidence>
<feature type="binding site" evidence="6">
    <location>
        <position position="78"/>
    </location>
    <ligand>
        <name>S-adenosyl-L-methionine</name>
        <dbReference type="ChEBI" id="CHEBI:59789"/>
    </ligand>
</feature>
<dbReference type="AlphaFoldDB" id="A0A532V7L5"/>
<dbReference type="EC" id="2.1.1.199" evidence="6"/>
<dbReference type="PANTHER" id="PTHR11265:SF0">
    <property type="entry name" value="12S RRNA N4-METHYLCYTIDINE METHYLTRANSFERASE"/>
    <property type="match status" value="1"/>
</dbReference>
<dbReference type="Gene3D" id="3.40.50.150">
    <property type="entry name" value="Vaccinia Virus protein VP39"/>
    <property type="match status" value="1"/>
</dbReference>
<dbReference type="CDD" id="cd02440">
    <property type="entry name" value="AdoMet_MTases"/>
    <property type="match status" value="1"/>
</dbReference>
<dbReference type="GO" id="GO:0071424">
    <property type="term" value="F:rRNA (cytosine-N4-)-methyltransferase activity"/>
    <property type="evidence" value="ECO:0007669"/>
    <property type="project" value="UniProtKB-UniRule"/>
</dbReference>
<comment type="similarity">
    <text evidence="1 6">Belongs to the methyltransferase superfamily. RsmH family.</text>
</comment>
<accession>A0A532V7L5</accession>
<evidence type="ECO:0000256" key="4">
    <source>
        <dbReference type="ARBA" id="ARBA00022679"/>
    </source>
</evidence>
<dbReference type="SUPFAM" id="SSF53335">
    <property type="entry name" value="S-adenosyl-L-methionine-dependent methyltransferases"/>
    <property type="match status" value="1"/>
</dbReference>
<feature type="binding site" evidence="6">
    <location>
        <position position="99"/>
    </location>
    <ligand>
        <name>S-adenosyl-L-methionine</name>
        <dbReference type="ChEBI" id="CHEBI:59789"/>
    </ligand>
</feature>
<dbReference type="EMBL" id="NJBO01000006">
    <property type="protein sequence ID" value="TKJ43191.1"/>
    <property type="molecule type" value="Genomic_DNA"/>
</dbReference>
<dbReference type="InterPro" id="IPR023397">
    <property type="entry name" value="SAM-dep_MeTrfase_MraW_recog"/>
</dbReference>
<dbReference type="GO" id="GO:0005737">
    <property type="term" value="C:cytoplasm"/>
    <property type="evidence" value="ECO:0007669"/>
    <property type="project" value="UniProtKB-SubCell"/>
</dbReference>
<organism evidence="7 8">
    <name type="scientific">candidate division TA06 bacterium B3_TA06</name>
    <dbReference type="NCBI Taxonomy" id="2012487"/>
    <lineage>
        <taxon>Bacteria</taxon>
        <taxon>Bacteria division TA06</taxon>
    </lineage>
</organism>
<dbReference type="Proteomes" id="UP000317778">
    <property type="component" value="Unassembled WGS sequence"/>
</dbReference>
<gene>
    <name evidence="6" type="primary">rsmH</name>
    <name evidence="7" type="ORF">CEE36_05430</name>
</gene>
<proteinExistence type="inferred from homology"/>
<dbReference type="Pfam" id="PF01795">
    <property type="entry name" value="Methyltransf_5"/>
    <property type="match status" value="1"/>
</dbReference>
<protein>
    <recommendedName>
        <fullName evidence="6">Ribosomal RNA small subunit methyltransferase H</fullName>
        <ecNumber evidence="6">2.1.1.199</ecNumber>
    </recommendedName>
    <alternativeName>
        <fullName evidence="6">16S rRNA m(4)C1402 methyltransferase</fullName>
    </alternativeName>
    <alternativeName>
        <fullName evidence="6">rRNA (cytosine-N(4)-)-methyltransferase RsmH</fullName>
    </alternativeName>
</protein>
<evidence type="ECO:0000313" key="7">
    <source>
        <dbReference type="EMBL" id="TKJ43191.1"/>
    </source>
</evidence>
<evidence type="ECO:0000313" key="8">
    <source>
        <dbReference type="Proteomes" id="UP000317778"/>
    </source>
</evidence>
<sequence>MDEFHRSVMCEEIVKALLPSPHGVYVDATLGGGGHTAALLEAGAEKVIALDMDGEALAYAGLRMARFAERLSLHHSNFRYLDEVLDQKGIESVQGVIFDLGLSWHQVRSQQRGFSYQGDGALDMRFDAESDSPTALEIIRGEPKEKIERILREYGEESKARRIAQAIVEHRREVRTTRDLADLLRQVVGTRGFRKTAMRAFQALRIAVNDELENLRIGLETALSRLASGGRVAALAYHSLEDRIVKDRYRRAEQSQEYRRVNRKPIFASEKEVKVNPAARSARLRVLEKL</sequence>
<evidence type="ECO:0000256" key="2">
    <source>
        <dbReference type="ARBA" id="ARBA00022552"/>
    </source>
</evidence>
<comment type="catalytic activity">
    <reaction evidence="6">
        <text>cytidine(1402) in 16S rRNA + S-adenosyl-L-methionine = N(4)-methylcytidine(1402) in 16S rRNA + S-adenosyl-L-homocysteine + H(+)</text>
        <dbReference type="Rhea" id="RHEA:42928"/>
        <dbReference type="Rhea" id="RHEA-COMP:10286"/>
        <dbReference type="Rhea" id="RHEA-COMP:10287"/>
        <dbReference type="ChEBI" id="CHEBI:15378"/>
        <dbReference type="ChEBI" id="CHEBI:57856"/>
        <dbReference type="ChEBI" id="CHEBI:59789"/>
        <dbReference type="ChEBI" id="CHEBI:74506"/>
        <dbReference type="ChEBI" id="CHEBI:82748"/>
        <dbReference type="EC" id="2.1.1.199"/>
    </reaction>
</comment>
<dbReference type="HAMAP" id="MF_01007">
    <property type="entry name" value="16SrRNA_methyltr_H"/>
    <property type="match status" value="1"/>
</dbReference>
<dbReference type="PIRSF" id="PIRSF004486">
    <property type="entry name" value="MraW"/>
    <property type="match status" value="1"/>
</dbReference>
<dbReference type="InterPro" id="IPR002903">
    <property type="entry name" value="RsmH"/>
</dbReference>
<dbReference type="PANTHER" id="PTHR11265">
    <property type="entry name" value="S-ADENOSYL-METHYLTRANSFERASE MRAW"/>
    <property type="match status" value="1"/>
</dbReference>
<comment type="caution">
    <text evidence="7">The sequence shown here is derived from an EMBL/GenBank/DDBJ whole genome shotgun (WGS) entry which is preliminary data.</text>
</comment>
<dbReference type="Gene3D" id="1.10.150.170">
    <property type="entry name" value="Putative methyltransferase TM0872, insert domain"/>
    <property type="match status" value="1"/>
</dbReference>
<comment type="subcellular location">
    <subcellularLocation>
        <location evidence="6">Cytoplasm</location>
    </subcellularLocation>
</comment>
<dbReference type="GO" id="GO:0070475">
    <property type="term" value="P:rRNA base methylation"/>
    <property type="evidence" value="ECO:0007669"/>
    <property type="project" value="UniProtKB-UniRule"/>
</dbReference>
<keyword evidence="2 6" id="KW-0698">rRNA processing</keyword>
<keyword evidence="3 6" id="KW-0489">Methyltransferase</keyword>
<evidence type="ECO:0000256" key="1">
    <source>
        <dbReference type="ARBA" id="ARBA00010396"/>
    </source>
</evidence>
<reference evidence="7 8" key="1">
    <citation type="submission" date="2017-06" db="EMBL/GenBank/DDBJ databases">
        <title>Novel microbial phyla capable of carbon fixation and sulfur reduction in deep-sea sediments.</title>
        <authorList>
            <person name="Huang J."/>
            <person name="Baker B."/>
            <person name="Wang Y."/>
        </authorList>
    </citation>
    <scope>NUCLEOTIDE SEQUENCE [LARGE SCALE GENOMIC DNA]</scope>
    <source>
        <strain evidence="7">B3_TA06</strain>
    </source>
</reference>
<evidence type="ECO:0000256" key="3">
    <source>
        <dbReference type="ARBA" id="ARBA00022603"/>
    </source>
</evidence>
<keyword evidence="5 6" id="KW-0949">S-adenosyl-L-methionine</keyword>
<dbReference type="SUPFAM" id="SSF81799">
    <property type="entry name" value="Putative methyltransferase TM0872, insert domain"/>
    <property type="match status" value="1"/>
</dbReference>
<keyword evidence="6" id="KW-0963">Cytoplasm</keyword>
<keyword evidence="4 6" id="KW-0808">Transferase</keyword>
<feature type="binding site" evidence="6">
    <location>
        <begin position="33"/>
        <end position="35"/>
    </location>
    <ligand>
        <name>S-adenosyl-L-methionine</name>
        <dbReference type="ChEBI" id="CHEBI:59789"/>
    </ligand>
</feature>